<proteinExistence type="predicted"/>
<gene>
    <name evidence="1" type="ORF">KPZU09_02450</name>
</gene>
<evidence type="ECO:0000313" key="2">
    <source>
        <dbReference type="Proteomes" id="UP000655094"/>
    </source>
</evidence>
<sequence length="86" mass="9749">MHRRIDQMPRLHALQRRQDVVFTGARAQTQEAANGQRQRGVQMQFLRHIADAQACVTLDNTLCRCYQPENHPHKGRFAGAVGAQQG</sequence>
<dbReference type="EMBL" id="BNFF01000001">
    <property type="protein sequence ID" value="GHK50509.1"/>
    <property type="molecule type" value="Genomic_DNA"/>
</dbReference>
<accession>A0A919HQU4</accession>
<dbReference type="Proteomes" id="UP000655094">
    <property type="component" value="Unassembled WGS sequence"/>
</dbReference>
<organism evidence="1 2">
    <name type="scientific">Klebsiella pneumoniae</name>
    <dbReference type="NCBI Taxonomy" id="573"/>
    <lineage>
        <taxon>Bacteria</taxon>
        <taxon>Pseudomonadati</taxon>
        <taxon>Pseudomonadota</taxon>
        <taxon>Gammaproteobacteria</taxon>
        <taxon>Enterobacterales</taxon>
        <taxon>Enterobacteriaceae</taxon>
        <taxon>Klebsiella/Raoultella group</taxon>
        <taxon>Klebsiella</taxon>
        <taxon>Klebsiella pneumoniae complex</taxon>
    </lineage>
</organism>
<comment type="caution">
    <text evidence="1">The sequence shown here is derived from an EMBL/GenBank/DDBJ whole genome shotgun (WGS) entry which is preliminary data.</text>
</comment>
<reference evidence="1" key="1">
    <citation type="submission" date="2020-10" db="EMBL/GenBank/DDBJ databases">
        <title>Genome Sequence of ESBL Producing Zambian Clinical Strains.</title>
        <authorList>
            <person name="Shawa M."/>
            <person name="Furuta Y."/>
            <person name="Simbotwe M."/>
            <person name="Mulenga E."/>
            <person name="Mubanga M."/>
            <person name="Mulenga G."/>
            <person name="Kaile C."/>
            <person name="Zorigt T."/>
            <person name="Hang'ombe B."/>
            <person name="Higashi H."/>
        </authorList>
    </citation>
    <scope>NUCLEOTIDE SEQUENCE</scope>
    <source>
        <strain evidence="1">Zam_UTH_09</strain>
    </source>
</reference>
<dbReference type="AlphaFoldDB" id="A0A919HQU4"/>
<evidence type="ECO:0000313" key="1">
    <source>
        <dbReference type="EMBL" id="GHK50509.1"/>
    </source>
</evidence>
<name>A0A919HQU4_KLEPN</name>
<protein>
    <submittedName>
        <fullName evidence="1">Uncharacterized protein</fullName>
    </submittedName>
</protein>